<evidence type="ECO:0000256" key="1">
    <source>
        <dbReference type="SAM" id="MobiDB-lite"/>
    </source>
</evidence>
<dbReference type="Gramene" id="Os07t0411250-00">
    <property type="protein sequence ID" value="Os07t0411250-00"/>
    <property type="gene ID" value="Os07g0411250"/>
</dbReference>
<organism evidence="2 3">
    <name type="scientific">Oryza sativa subsp. japonica</name>
    <name type="common">Rice</name>
    <dbReference type="NCBI Taxonomy" id="39947"/>
    <lineage>
        <taxon>Eukaryota</taxon>
        <taxon>Viridiplantae</taxon>
        <taxon>Streptophyta</taxon>
        <taxon>Embryophyta</taxon>
        <taxon>Tracheophyta</taxon>
        <taxon>Spermatophyta</taxon>
        <taxon>Magnoliopsida</taxon>
        <taxon>Liliopsida</taxon>
        <taxon>Poales</taxon>
        <taxon>Poaceae</taxon>
        <taxon>BOP clade</taxon>
        <taxon>Oryzoideae</taxon>
        <taxon>Oryzeae</taxon>
        <taxon>Oryzinae</taxon>
        <taxon>Oryza</taxon>
        <taxon>Oryza sativa</taxon>
    </lineage>
</organism>
<name>A0A0P0X571_ORYSJ</name>
<reference evidence="3" key="1">
    <citation type="journal article" date="2005" name="Nature">
        <title>The map-based sequence of the rice genome.</title>
        <authorList>
            <consortium name="International rice genome sequencing project (IRGSP)"/>
            <person name="Matsumoto T."/>
            <person name="Wu J."/>
            <person name="Kanamori H."/>
            <person name="Katayose Y."/>
            <person name="Fujisawa M."/>
            <person name="Namiki N."/>
            <person name="Mizuno H."/>
            <person name="Yamamoto K."/>
            <person name="Antonio B.A."/>
            <person name="Baba T."/>
            <person name="Sakata K."/>
            <person name="Nagamura Y."/>
            <person name="Aoki H."/>
            <person name="Arikawa K."/>
            <person name="Arita K."/>
            <person name="Bito T."/>
            <person name="Chiden Y."/>
            <person name="Fujitsuka N."/>
            <person name="Fukunaka R."/>
            <person name="Hamada M."/>
            <person name="Harada C."/>
            <person name="Hayashi A."/>
            <person name="Hijishita S."/>
            <person name="Honda M."/>
            <person name="Hosokawa S."/>
            <person name="Ichikawa Y."/>
            <person name="Idonuma A."/>
            <person name="Iijima M."/>
            <person name="Ikeda M."/>
            <person name="Ikeno M."/>
            <person name="Ito K."/>
            <person name="Ito S."/>
            <person name="Ito T."/>
            <person name="Ito Y."/>
            <person name="Ito Y."/>
            <person name="Iwabuchi A."/>
            <person name="Kamiya K."/>
            <person name="Karasawa W."/>
            <person name="Kurita K."/>
            <person name="Katagiri S."/>
            <person name="Kikuta A."/>
            <person name="Kobayashi H."/>
            <person name="Kobayashi N."/>
            <person name="Machita K."/>
            <person name="Maehara T."/>
            <person name="Masukawa M."/>
            <person name="Mizubayashi T."/>
            <person name="Mukai Y."/>
            <person name="Nagasaki H."/>
            <person name="Nagata Y."/>
            <person name="Naito S."/>
            <person name="Nakashima M."/>
            <person name="Nakama Y."/>
            <person name="Nakamichi Y."/>
            <person name="Nakamura M."/>
            <person name="Meguro A."/>
            <person name="Negishi M."/>
            <person name="Ohta I."/>
            <person name="Ohta T."/>
            <person name="Okamoto M."/>
            <person name="Ono N."/>
            <person name="Saji S."/>
            <person name="Sakaguchi M."/>
            <person name="Sakai K."/>
            <person name="Shibata M."/>
            <person name="Shimokawa T."/>
            <person name="Song J."/>
            <person name="Takazaki Y."/>
            <person name="Terasawa K."/>
            <person name="Tsugane M."/>
            <person name="Tsuji K."/>
            <person name="Ueda S."/>
            <person name="Waki K."/>
            <person name="Yamagata H."/>
            <person name="Yamamoto M."/>
            <person name="Yamamoto S."/>
            <person name="Yamane H."/>
            <person name="Yoshiki S."/>
            <person name="Yoshihara R."/>
            <person name="Yukawa K."/>
            <person name="Zhong H."/>
            <person name="Yano M."/>
            <person name="Yuan Q."/>
            <person name="Ouyang S."/>
            <person name="Liu J."/>
            <person name="Jones K.M."/>
            <person name="Gansberger K."/>
            <person name="Moffat K."/>
            <person name="Hill J."/>
            <person name="Bera J."/>
            <person name="Fadrosh D."/>
            <person name="Jin S."/>
            <person name="Johri S."/>
            <person name="Kim M."/>
            <person name="Overton L."/>
            <person name="Reardon M."/>
            <person name="Tsitrin T."/>
            <person name="Vuong H."/>
            <person name="Weaver B."/>
            <person name="Ciecko A."/>
            <person name="Tallon L."/>
            <person name="Jackson J."/>
            <person name="Pai G."/>
            <person name="Aken S.V."/>
            <person name="Utterback T."/>
            <person name="Reidmuller S."/>
            <person name="Feldblyum T."/>
            <person name="Hsiao J."/>
            <person name="Zismann V."/>
            <person name="Iobst S."/>
            <person name="de Vazeille A.R."/>
            <person name="Buell C.R."/>
            <person name="Ying K."/>
            <person name="Li Y."/>
            <person name="Lu T."/>
            <person name="Huang Y."/>
            <person name="Zhao Q."/>
            <person name="Feng Q."/>
            <person name="Zhang L."/>
            <person name="Zhu J."/>
            <person name="Weng Q."/>
            <person name="Mu J."/>
            <person name="Lu Y."/>
            <person name="Fan D."/>
            <person name="Liu Y."/>
            <person name="Guan J."/>
            <person name="Zhang Y."/>
            <person name="Yu S."/>
            <person name="Liu X."/>
            <person name="Zhang Y."/>
            <person name="Hong G."/>
            <person name="Han B."/>
            <person name="Choisne N."/>
            <person name="Demange N."/>
            <person name="Orjeda G."/>
            <person name="Samain S."/>
            <person name="Cattolico L."/>
            <person name="Pelletier E."/>
            <person name="Couloux A."/>
            <person name="Segurens B."/>
            <person name="Wincker P."/>
            <person name="D'Hont A."/>
            <person name="Scarpelli C."/>
            <person name="Weissenbach J."/>
            <person name="Salanoubat M."/>
            <person name="Quetier F."/>
            <person name="Yu Y."/>
            <person name="Kim H.R."/>
            <person name="Rambo T."/>
            <person name="Currie J."/>
            <person name="Collura K."/>
            <person name="Luo M."/>
            <person name="Yang T."/>
            <person name="Ammiraju J.S.S."/>
            <person name="Engler F."/>
            <person name="Soderlund C."/>
            <person name="Wing R.A."/>
            <person name="Palmer L.E."/>
            <person name="de la Bastide M."/>
            <person name="Spiegel L."/>
            <person name="Nascimento L."/>
            <person name="Zutavern T."/>
            <person name="O'Shaughnessy A."/>
            <person name="Dike S."/>
            <person name="Dedhia N."/>
            <person name="Preston R."/>
            <person name="Balija V."/>
            <person name="McCombie W.R."/>
            <person name="Chow T."/>
            <person name="Chen H."/>
            <person name="Chung M."/>
            <person name="Chen C."/>
            <person name="Shaw J."/>
            <person name="Wu H."/>
            <person name="Hsiao K."/>
            <person name="Chao Y."/>
            <person name="Chu M."/>
            <person name="Cheng C."/>
            <person name="Hour A."/>
            <person name="Lee P."/>
            <person name="Lin S."/>
            <person name="Lin Y."/>
            <person name="Liou J."/>
            <person name="Liu S."/>
            <person name="Hsing Y."/>
            <person name="Raghuvanshi S."/>
            <person name="Mohanty A."/>
            <person name="Bharti A.K."/>
            <person name="Gaur A."/>
            <person name="Gupta V."/>
            <person name="Kumar D."/>
            <person name="Ravi V."/>
            <person name="Vij S."/>
            <person name="Kapur A."/>
            <person name="Khurana P."/>
            <person name="Khurana P."/>
            <person name="Khurana J.P."/>
            <person name="Tyagi A.K."/>
            <person name="Gaikwad K."/>
            <person name="Singh A."/>
            <person name="Dalal V."/>
            <person name="Srivastava S."/>
            <person name="Dixit A."/>
            <person name="Pal A.K."/>
            <person name="Ghazi I.A."/>
            <person name="Yadav M."/>
            <person name="Pandit A."/>
            <person name="Bhargava A."/>
            <person name="Sureshbabu K."/>
            <person name="Batra K."/>
            <person name="Sharma T.R."/>
            <person name="Mohapatra T."/>
            <person name="Singh N.K."/>
            <person name="Messing J."/>
            <person name="Nelson A.B."/>
            <person name="Fuks G."/>
            <person name="Kavchok S."/>
            <person name="Keizer G."/>
            <person name="Linton E."/>
            <person name="Llaca V."/>
            <person name="Song R."/>
            <person name="Tanyolac B."/>
            <person name="Young S."/>
            <person name="Ho-Il K."/>
            <person name="Hahn J.H."/>
            <person name="Sangsakoo G."/>
            <person name="Vanavichit A."/>
            <person name="de Mattos Luiz.A.T."/>
            <person name="Zimmer P.D."/>
            <person name="Malone G."/>
            <person name="Dellagostin O."/>
            <person name="de Oliveira A.C."/>
            <person name="Bevan M."/>
            <person name="Bancroft I."/>
            <person name="Minx P."/>
            <person name="Cordum H."/>
            <person name="Wilson R."/>
            <person name="Cheng Z."/>
            <person name="Jin W."/>
            <person name="Jiang J."/>
            <person name="Leong S.A."/>
            <person name="Iwama H."/>
            <person name="Gojobori T."/>
            <person name="Itoh T."/>
            <person name="Niimura Y."/>
            <person name="Fujii Y."/>
            <person name="Habara T."/>
            <person name="Sakai H."/>
            <person name="Sato Y."/>
            <person name="Wilson G."/>
            <person name="Kumar K."/>
            <person name="McCouch S."/>
            <person name="Juretic N."/>
            <person name="Hoen D."/>
            <person name="Wright S."/>
            <person name="Bruskiewich R."/>
            <person name="Bureau T."/>
            <person name="Miyao A."/>
            <person name="Hirochika H."/>
            <person name="Nishikawa T."/>
            <person name="Kadowaki K."/>
            <person name="Sugiura M."/>
            <person name="Burr B."/>
            <person name="Sasaki T."/>
        </authorList>
    </citation>
    <scope>NUCLEOTIDE SEQUENCE [LARGE SCALE GENOMIC DNA]</scope>
    <source>
        <strain evidence="3">cv. Nipponbare</strain>
    </source>
</reference>
<feature type="region of interest" description="Disordered" evidence="1">
    <location>
        <begin position="131"/>
        <end position="167"/>
    </location>
</feature>
<feature type="region of interest" description="Disordered" evidence="1">
    <location>
        <begin position="71"/>
        <end position="113"/>
    </location>
</feature>
<dbReference type="AlphaFoldDB" id="A0A0P0X571"/>
<dbReference type="EMBL" id="AP014963">
    <property type="protein sequence ID" value="BAT01125.1"/>
    <property type="molecule type" value="Genomic_DNA"/>
</dbReference>
<reference evidence="2 3" key="3">
    <citation type="journal article" date="2013" name="Rice">
        <title>Improvement of the Oryza sativa Nipponbare reference genome using next generation sequence and optical map data.</title>
        <authorList>
            <person name="Kawahara Y."/>
            <person name="de la Bastide M."/>
            <person name="Hamilton J.P."/>
            <person name="Kanamori H."/>
            <person name="McCombie W.R."/>
            <person name="Ouyang S."/>
            <person name="Schwartz D.C."/>
            <person name="Tanaka T."/>
            <person name="Wu J."/>
            <person name="Zhou S."/>
            <person name="Childs K.L."/>
            <person name="Davidson R.M."/>
            <person name="Lin H."/>
            <person name="Quesada-Ocampo L."/>
            <person name="Vaillancourt B."/>
            <person name="Sakai H."/>
            <person name="Lee S.S."/>
            <person name="Kim J."/>
            <person name="Numa H."/>
            <person name="Itoh T."/>
            <person name="Buell C.R."/>
            <person name="Matsumoto T."/>
        </authorList>
    </citation>
    <scope>NUCLEOTIDE SEQUENCE [LARGE SCALE GENOMIC DNA]</scope>
    <source>
        <strain evidence="3">cv. Nipponbare</strain>
    </source>
</reference>
<dbReference type="PaxDb" id="39947-A0A0P0X571"/>
<accession>A0A0P0X571</accession>
<feature type="compositionally biased region" description="Basic and acidic residues" evidence="1">
    <location>
        <begin position="137"/>
        <end position="151"/>
    </location>
</feature>
<dbReference type="InParanoid" id="A0A0P0X571"/>
<reference evidence="2 3" key="2">
    <citation type="journal article" date="2013" name="Plant Cell Physiol.">
        <title>Rice Annotation Project Database (RAP-DB): an integrative and interactive database for rice genomics.</title>
        <authorList>
            <person name="Sakai H."/>
            <person name="Lee S.S."/>
            <person name="Tanaka T."/>
            <person name="Numa H."/>
            <person name="Kim J."/>
            <person name="Kawahara Y."/>
            <person name="Wakimoto H."/>
            <person name="Yang C.C."/>
            <person name="Iwamoto M."/>
            <person name="Abe T."/>
            <person name="Yamada Y."/>
            <person name="Muto A."/>
            <person name="Inokuchi H."/>
            <person name="Ikemura T."/>
            <person name="Matsumoto T."/>
            <person name="Sasaki T."/>
            <person name="Itoh T."/>
        </authorList>
    </citation>
    <scope>NUCLEOTIDE SEQUENCE [LARGE SCALE GENOMIC DNA]</scope>
    <source>
        <strain evidence="3">cv. Nipponbare</strain>
    </source>
</reference>
<feature type="compositionally biased region" description="Polar residues" evidence="1">
    <location>
        <begin position="97"/>
        <end position="113"/>
    </location>
</feature>
<keyword evidence="3" id="KW-1185">Reference proteome</keyword>
<sequence>MEGVVAGTPDERTIVARELTIRAAAVKCHPAYAACFILGVPCPRSHPMPLKNLDLHLGTWYTRTQQQMPFVKQGDSSRNAYRTPWRGLGSWRREQGPRSSMTRSENARPSQPSHLHLLAADGAVDAMRVRSARWKRRPEAGKRRRPQEYARRVSRTQGPQGRATVGGAARRGAAMLCCRWHRRVGRL</sequence>
<protein>
    <submittedName>
        <fullName evidence="2">Os07g0411250 protein</fullName>
    </submittedName>
</protein>
<dbReference type="Proteomes" id="UP000059680">
    <property type="component" value="Chromosome 7"/>
</dbReference>
<feature type="compositionally biased region" description="Polar residues" evidence="1">
    <location>
        <begin position="71"/>
        <end position="80"/>
    </location>
</feature>
<gene>
    <name evidence="2" type="ordered locus">Os07g0411250</name>
    <name evidence="2" type="ORF">OSNPB_070411250</name>
</gene>
<proteinExistence type="predicted"/>
<evidence type="ECO:0000313" key="3">
    <source>
        <dbReference type="Proteomes" id="UP000059680"/>
    </source>
</evidence>
<evidence type="ECO:0000313" key="2">
    <source>
        <dbReference type="EMBL" id="BAT01125.1"/>
    </source>
</evidence>